<feature type="compositionally biased region" description="Basic and acidic residues" evidence="13">
    <location>
        <begin position="361"/>
        <end position="370"/>
    </location>
</feature>
<name>A0A3E0IDB2_9FLAO</name>
<evidence type="ECO:0000256" key="2">
    <source>
        <dbReference type="ARBA" id="ARBA00007733"/>
    </source>
</evidence>
<evidence type="ECO:0000256" key="1">
    <source>
        <dbReference type="ARBA" id="ARBA00004496"/>
    </source>
</evidence>
<dbReference type="CDD" id="cd03702">
    <property type="entry name" value="IF2_mtIF2_II"/>
    <property type="match status" value="1"/>
</dbReference>
<dbReference type="InterPro" id="IPR000795">
    <property type="entry name" value="T_Tr_GTP-bd_dom"/>
</dbReference>
<evidence type="ECO:0000256" key="11">
    <source>
        <dbReference type="RuleBase" id="RU000645"/>
    </source>
</evidence>
<dbReference type="FunFam" id="2.40.30.10:FF:000007">
    <property type="entry name" value="Translation initiation factor IF-2"/>
    <property type="match status" value="1"/>
</dbReference>
<feature type="coiled-coil region" evidence="12">
    <location>
        <begin position="64"/>
        <end position="111"/>
    </location>
</feature>
<dbReference type="PANTHER" id="PTHR43381:SF5">
    <property type="entry name" value="TR-TYPE G DOMAIN-CONTAINING PROTEIN"/>
    <property type="match status" value="1"/>
</dbReference>
<dbReference type="GO" id="GO:0005525">
    <property type="term" value="F:GTP binding"/>
    <property type="evidence" value="ECO:0007669"/>
    <property type="project" value="UniProtKB-KW"/>
</dbReference>
<dbReference type="PANTHER" id="PTHR43381">
    <property type="entry name" value="TRANSLATION INITIATION FACTOR IF-2-RELATED"/>
    <property type="match status" value="1"/>
</dbReference>
<keyword evidence="6 9" id="KW-0547">Nucleotide-binding</keyword>
<keyword evidence="16" id="KW-1185">Reference proteome</keyword>
<feature type="region of interest" description="G-domain" evidence="9">
    <location>
        <begin position="465"/>
        <end position="613"/>
    </location>
</feature>
<dbReference type="Pfam" id="PF04760">
    <property type="entry name" value="IF2_N"/>
    <property type="match status" value="1"/>
</dbReference>
<evidence type="ECO:0000256" key="6">
    <source>
        <dbReference type="ARBA" id="ARBA00022741"/>
    </source>
</evidence>
<evidence type="ECO:0000256" key="12">
    <source>
        <dbReference type="SAM" id="Coils"/>
    </source>
</evidence>
<feature type="compositionally biased region" description="Basic residues" evidence="13">
    <location>
        <begin position="348"/>
        <end position="360"/>
    </location>
</feature>
<dbReference type="Proteomes" id="UP000256884">
    <property type="component" value="Unassembled WGS sequence"/>
</dbReference>
<feature type="domain" description="Tr-type G" evidence="14">
    <location>
        <begin position="462"/>
        <end position="631"/>
    </location>
</feature>
<dbReference type="SUPFAM" id="SSF50447">
    <property type="entry name" value="Translation proteins"/>
    <property type="match status" value="2"/>
</dbReference>
<dbReference type="GO" id="GO:0005737">
    <property type="term" value="C:cytoplasm"/>
    <property type="evidence" value="ECO:0007669"/>
    <property type="project" value="UniProtKB-SubCell"/>
</dbReference>
<evidence type="ECO:0000313" key="15">
    <source>
        <dbReference type="EMBL" id="REH56548.1"/>
    </source>
</evidence>
<dbReference type="InterPro" id="IPR009000">
    <property type="entry name" value="Transl_B-barrel_sf"/>
</dbReference>
<dbReference type="NCBIfam" id="TIGR00487">
    <property type="entry name" value="IF-2"/>
    <property type="match status" value="1"/>
</dbReference>
<keyword evidence="12" id="KW-0175">Coiled coil</keyword>
<evidence type="ECO:0000256" key="8">
    <source>
        <dbReference type="ARBA" id="ARBA00023134"/>
    </source>
</evidence>
<dbReference type="Pfam" id="PF11987">
    <property type="entry name" value="IF-2"/>
    <property type="match status" value="1"/>
</dbReference>
<evidence type="ECO:0000313" key="16">
    <source>
        <dbReference type="Proteomes" id="UP000256884"/>
    </source>
</evidence>
<dbReference type="Pfam" id="PF22042">
    <property type="entry name" value="EF-G_D2"/>
    <property type="match status" value="1"/>
</dbReference>
<accession>A0A3E0IDB2</accession>
<dbReference type="InterPro" id="IPR006847">
    <property type="entry name" value="IF2_N"/>
</dbReference>
<keyword evidence="7 9" id="KW-0648">Protein biosynthesis</keyword>
<gene>
    <name evidence="9" type="primary">infB</name>
    <name evidence="15" type="ORF">C7448_101588</name>
</gene>
<dbReference type="InterPro" id="IPR004161">
    <property type="entry name" value="EFTu-like_2"/>
</dbReference>
<evidence type="ECO:0000256" key="7">
    <source>
        <dbReference type="ARBA" id="ARBA00022917"/>
    </source>
</evidence>
<evidence type="ECO:0000259" key="14">
    <source>
        <dbReference type="PROSITE" id="PS51722"/>
    </source>
</evidence>
<dbReference type="AlphaFoldDB" id="A0A3E0IDB2"/>
<feature type="compositionally biased region" description="Basic and acidic residues" evidence="13">
    <location>
        <begin position="338"/>
        <end position="347"/>
    </location>
</feature>
<protein>
    <recommendedName>
        <fullName evidence="3 9">Translation initiation factor IF-2</fullName>
    </recommendedName>
</protein>
<sequence>MAEGKKLRLNKVLRELNISLDRAVEHLAKNGYDIEARPTTKISDKEYQILFDGFQTDKSKKVASKEVSEEKKKEKEAIRQQLEQEQEKKRLEEEAKKQEVLKAKAEKLELKTVGKIDVETGKAVEEKPEPTKTEPTKVEPVKVEPAKKEEKVEEPKKEESVQPVQETKKVEEPVKVEEKKPEPPKTEKPKKQTVNTPKKEVKKEQPKEVKKTVDKKVKEVKQSEKETEVTPENAEKIKTQYKKLEGPNFTGQKIDLKQFERPKKKKPEAKTDGDKKKRKRISKPGTPSTGTGARPQGNNRGSGPNRGGQRGGNRGGQRGRRPATAPKEELTEAQIQKQVRETLEKLQGKSKKGKGAKYRRDKRDAHRQQSEAELQAAQAESKVLKVTEFVTVSEVATMMDVPVTQIISSCMMLGMMVTMNQRLDAETLQIVAEEFNYTVEFVGAEVEESIEETEDKPEDLATRAPIITVMGHVDHGKTSLLDYIRKANVIEGESGGITQHIGAYAVNVGDQKIAFLDTPGHEAFTAMRARGAQVTDLVIIVVAADDDVMPQTKEAISHAQAAGVPIIFAINKIDKPNANPDNIKTQLSSMNLLVEDWGGNIQSQEISAKTGQGVDELLEKVLLEAEVLELKANPDKNANGAVVEALLDKGRGYVSTILVQAGTLKIGDYMLAGKHSGKVRAMFDDKGKKVLEAGPSTPVSILGLDGAPQAGDKFNVFEDEREAKQIAAKRSQLQREQSVRTQKTLTLAEIGRRIALGDFKELNIILKGDVDGSVEALTDSFQKLSTEEIQVNILHKGVGAITESDVLLATASDAIIVGFNVRPQGNARSVADREEVDIRTYSIIYDAINDLKDAMEGMLSPEMKEEVLGNVEIREVYKISKVGNIAGCMVMTGKITRDSKVRVIRDGIVVHDGVLTSLKRFKDDVKEVTKGYDCGLQIKGYNDIKEGDTLEAYTEVAVKKKLK</sequence>
<feature type="binding site" evidence="9">
    <location>
        <begin position="571"/>
        <end position="574"/>
    </location>
    <ligand>
        <name>GTP</name>
        <dbReference type="ChEBI" id="CHEBI:37565"/>
    </ligand>
</feature>
<dbReference type="SUPFAM" id="SSF52156">
    <property type="entry name" value="Initiation factor IF2/eIF5b, domain 3"/>
    <property type="match status" value="1"/>
</dbReference>
<dbReference type="Pfam" id="PF00009">
    <property type="entry name" value="GTP_EFTU"/>
    <property type="match status" value="1"/>
</dbReference>
<dbReference type="Gene3D" id="2.40.30.10">
    <property type="entry name" value="Translation factors"/>
    <property type="match status" value="2"/>
</dbReference>
<dbReference type="OrthoDB" id="9811804at2"/>
<comment type="function">
    <text evidence="9 10">One of the essential components for the initiation of protein synthesis. Protects formylmethionyl-tRNA from spontaneous hydrolysis and promotes its binding to the 30S ribosomal subunits. Also involved in the hydrolysis of GTP during the formation of the 70S ribosomal complex.</text>
</comment>
<evidence type="ECO:0000256" key="13">
    <source>
        <dbReference type="SAM" id="MobiDB-lite"/>
    </source>
</evidence>
<dbReference type="FunFam" id="2.40.30.10:FF:000008">
    <property type="entry name" value="Translation initiation factor IF-2"/>
    <property type="match status" value="1"/>
</dbReference>
<proteinExistence type="inferred from homology"/>
<dbReference type="InterPro" id="IPR044145">
    <property type="entry name" value="IF2_II"/>
</dbReference>
<evidence type="ECO:0000256" key="3">
    <source>
        <dbReference type="ARBA" id="ARBA00020675"/>
    </source>
</evidence>
<dbReference type="FunFam" id="3.40.50.300:FF:000019">
    <property type="entry name" value="Translation initiation factor IF-2"/>
    <property type="match status" value="1"/>
</dbReference>
<dbReference type="InterPro" id="IPR027417">
    <property type="entry name" value="P-loop_NTPase"/>
</dbReference>
<comment type="similarity">
    <text evidence="2 9 10">Belongs to the TRAFAC class translation factor GTPase superfamily. Classic translation factor GTPase family. IF-2 subfamily.</text>
</comment>
<dbReference type="CDD" id="cd01887">
    <property type="entry name" value="IF2_eIF5B"/>
    <property type="match status" value="1"/>
</dbReference>
<dbReference type="Pfam" id="PF03144">
    <property type="entry name" value="GTP_EFTU_D2"/>
    <property type="match status" value="1"/>
</dbReference>
<keyword evidence="4 9" id="KW-0963">Cytoplasm</keyword>
<dbReference type="InterPro" id="IPR005225">
    <property type="entry name" value="Small_GTP-bd"/>
</dbReference>
<dbReference type="InterPro" id="IPR000178">
    <property type="entry name" value="TF_IF2_bacterial-like"/>
</dbReference>
<feature type="region of interest" description="Disordered" evidence="13">
    <location>
        <begin position="111"/>
        <end position="371"/>
    </location>
</feature>
<feature type="compositionally biased region" description="Basic and acidic residues" evidence="13">
    <location>
        <begin position="197"/>
        <end position="245"/>
    </location>
</feature>
<evidence type="ECO:0000256" key="9">
    <source>
        <dbReference type="HAMAP-Rule" id="MF_00100"/>
    </source>
</evidence>
<dbReference type="EMBL" id="QUNS01000001">
    <property type="protein sequence ID" value="REH56548.1"/>
    <property type="molecule type" value="Genomic_DNA"/>
</dbReference>
<feature type="compositionally biased region" description="Low complexity" evidence="13">
    <location>
        <begin position="294"/>
        <end position="303"/>
    </location>
</feature>
<dbReference type="InterPro" id="IPR053905">
    <property type="entry name" value="EF-G-like_DII"/>
</dbReference>
<dbReference type="PROSITE" id="PS51722">
    <property type="entry name" value="G_TR_2"/>
    <property type="match status" value="1"/>
</dbReference>
<dbReference type="FunFam" id="3.40.50.10050:FF:000001">
    <property type="entry name" value="Translation initiation factor IF-2"/>
    <property type="match status" value="1"/>
</dbReference>
<dbReference type="HAMAP" id="MF_00100_B">
    <property type="entry name" value="IF_2_B"/>
    <property type="match status" value="1"/>
</dbReference>
<keyword evidence="8 9" id="KW-0342">GTP-binding</keyword>
<comment type="caution">
    <text evidence="15">The sequence shown here is derived from an EMBL/GenBank/DDBJ whole genome shotgun (WGS) entry which is preliminary data.</text>
</comment>
<keyword evidence="5 9" id="KW-0396">Initiation factor</keyword>
<dbReference type="InterPro" id="IPR036925">
    <property type="entry name" value="TIF_IF2_dom3_sf"/>
</dbReference>
<feature type="binding site" evidence="9">
    <location>
        <begin position="517"/>
        <end position="521"/>
    </location>
    <ligand>
        <name>GTP</name>
        <dbReference type="ChEBI" id="CHEBI:37565"/>
    </ligand>
</feature>
<dbReference type="NCBIfam" id="TIGR00231">
    <property type="entry name" value="small_GTP"/>
    <property type="match status" value="1"/>
</dbReference>
<dbReference type="SUPFAM" id="SSF52540">
    <property type="entry name" value="P-loop containing nucleoside triphosphate hydrolases"/>
    <property type="match status" value="1"/>
</dbReference>
<dbReference type="GO" id="GO:0003743">
    <property type="term" value="F:translation initiation factor activity"/>
    <property type="evidence" value="ECO:0007669"/>
    <property type="project" value="UniProtKB-UniRule"/>
</dbReference>
<feature type="binding site" evidence="9">
    <location>
        <begin position="471"/>
        <end position="478"/>
    </location>
    <ligand>
        <name>GTP</name>
        <dbReference type="ChEBI" id="CHEBI:37565"/>
    </ligand>
</feature>
<evidence type="ECO:0000256" key="10">
    <source>
        <dbReference type="RuleBase" id="RU000644"/>
    </source>
</evidence>
<feature type="compositionally biased region" description="Basic and acidic residues" evidence="13">
    <location>
        <begin position="111"/>
        <end position="190"/>
    </location>
</feature>
<dbReference type="PROSITE" id="PS01176">
    <property type="entry name" value="IF2"/>
    <property type="match status" value="1"/>
</dbReference>
<comment type="subcellular location">
    <subcellularLocation>
        <location evidence="1 9 11">Cytoplasm</location>
    </subcellularLocation>
</comment>
<reference evidence="15 16" key="1">
    <citation type="submission" date="2018-08" db="EMBL/GenBank/DDBJ databases">
        <title>Genomic Encyclopedia of Type Strains, Phase IV (KMG-IV): sequencing the most valuable type-strain genomes for metagenomic binning, comparative biology and taxonomic classification.</title>
        <authorList>
            <person name="Goeker M."/>
        </authorList>
    </citation>
    <scope>NUCLEOTIDE SEQUENCE [LARGE SCALE GENOMIC DNA]</scope>
    <source>
        <strain evidence="15 16">DSM 18841</strain>
    </source>
</reference>
<evidence type="ECO:0000256" key="4">
    <source>
        <dbReference type="ARBA" id="ARBA00022490"/>
    </source>
</evidence>
<dbReference type="Gene3D" id="3.40.50.300">
    <property type="entry name" value="P-loop containing nucleotide triphosphate hydrolases"/>
    <property type="match status" value="1"/>
</dbReference>
<dbReference type="GO" id="GO:0003924">
    <property type="term" value="F:GTPase activity"/>
    <property type="evidence" value="ECO:0007669"/>
    <property type="project" value="UniProtKB-UniRule"/>
</dbReference>
<dbReference type="CDD" id="cd03692">
    <property type="entry name" value="mtIF2_IVc"/>
    <property type="match status" value="1"/>
</dbReference>
<dbReference type="InterPro" id="IPR015760">
    <property type="entry name" value="TIF_IF2"/>
</dbReference>
<dbReference type="InterPro" id="IPR023115">
    <property type="entry name" value="TIF_IF2_dom3"/>
</dbReference>
<organism evidence="15 16">
    <name type="scientific">Tenacibaculum gallaicum</name>
    <dbReference type="NCBI Taxonomy" id="561505"/>
    <lineage>
        <taxon>Bacteria</taxon>
        <taxon>Pseudomonadati</taxon>
        <taxon>Bacteroidota</taxon>
        <taxon>Flavobacteriia</taxon>
        <taxon>Flavobacteriales</taxon>
        <taxon>Flavobacteriaceae</taxon>
        <taxon>Tenacibaculum</taxon>
    </lineage>
</organism>
<feature type="compositionally biased region" description="Gly residues" evidence="13">
    <location>
        <begin position="304"/>
        <end position="316"/>
    </location>
</feature>
<dbReference type="RefSeq" id="WP_115899842.1">
    <property type="nucleotide sequence ID" value="NZ_QUNS01000001.1"/>
</dbReference>
<evidence type="ECO:0000256" key="5">
    <source>
        <dbReference type="ARBA" id="ARBA00022540"/>
    </source>
</evidence>
<dbReference type="Gene3D" id="3.40.50.10050">
    <property type="entry name" value="Translation initiation factor IF- 2, domain 3"/>
    <property type="match status" value="1"/>
</dbReference>